<proteinExistence type="predicted"/>
<evidence type="ECO:0000313" key="3">
    <source>
        <dbReference type="Proteomes" id="UP000051017"/>
    </source>
</evidence>
<feature type="transmembrane region" description="Helical" evidence="1">
    <location>
        <begin position="134"/>
        <end position="160"/>
    </location>
</feature>
<organism evidence="2 3">
    <name type="scientific">Acidimicrobiia bacterium BACL6 MAG-120924-bin43</name>
    <dbReference type="NCBI Taxonomy" id="1655583"/>
    <lineage>
        <taxon>Bacteria</taxon>
        <taxon>Bacillati</taxon>
        <taxon>Actinomycetota</taxon>
        <taxon>Acidimicrobiia</taxon>
        <taxon>acIV cluster</taxon>
    </lineage>
</organism>
<protein>
    <submittedName>
        <fullName evidence="2">Uncharacterized protein</fullName>
    </submittedName>
</protein>
<dbReference type="EMBL" id="LIBJ01000155">
    <property type="protein sequence ID" value="KRO47492.1"/>
    <property type="molecule type" value="Genomic_DNA"/>
</dbReference>
<feature type="transmembrane region" description="Helical" evidence="1">
    <location>
        <begin position="13"/>
        <end position="39"/>
    </location>
</feature>
<keyword evidence="1" id="KW-0812">Transmembrane</keyword>
<evidence type="ECO:0000313" key="2">
    <source>
        <dbReference type="EMBL" id="KRO47492.1"/>
    </source>
</evidence>
<dbReference type="PANTHER" id="PTHR31272:SF4">
    <property type="entry name" value="CYTOCHROME C-TYPE BIOGENESIS PROTEIN HI_1454-RELATED"/>
    <property type="match status" value="1"/>
</dbReference>
<dbReference type="InterPro" id="IPR051790">
    <property type="entry name" value="Cytochrome_c-biogenesis_DsbD"/>
</dbReference>
<feature type="transmembrane region" description="Helical" evidence="1">
    <location>
        <begin position="207"/>
        <end position="228"/>
    </location>
</feature>
<dbReference type="AlphaFoldDB" id="A0A0R2QB59"/>
<accession>A0A0R2QB59</accession>
<name>A0A0R2QB59_9ACTN</name>
<dbReference type="Proteomes" id="UP000051017">
    <property type="component" value="Unassembled WGS sequence"/>
</dbReference>
<keyword evidence="1" id="KW-0472">Membrane</keyword>
<reference evidence="2 3" key="1">
    <citation type="submission" date="2015-10" db="EMBL/GenBank/DDBJ databases">
        <title>Metagenome-Assembled Genomes uncover a global brackish microbiome.</title>
        <authorList>
            <person name="Hugerth L.W."/>
            <person name="Larsson J."/>
            <person name="Alneberg J."/>
            <person name="Lindh M.V."/>
            <person name="Legrand C."/>
            <person name="Pinhassi J."/>
            <person name="Andersson A.F."/>
        </authorList>
    </citation>
    <scope>NUCLEOTIDE SEQUENCE [LARGE SCALE GENOMIC DNA]</scope>
    <source>
        <strain evidence="2">BACL6 MAG-120924-bin43</strain>
    </source>
</reference>
<feature type="transmembrane region" description="Helical" evidence="1">
    <location>
        <begin position="91"/>
        <end position="113"/>
    </location>
</feature>
<feature type="transmembrane region" description="Helical" evidence="1">
    <location>
        <begin position="59"/>
        <end position="79"/>
    </location>
</feature>
<comment type="caution">
    <text evidence="2">The sequence shown here is derived from an EMBL/GenBank/DDBJ whole genome shotgun (WGS) entry which is preliminary data.</text>
</comment>
<sequence>MISVVVFAIEGNFAYSFMLGILAAVNPCGFVLLPAYLLYFLGIDSANPAAQRAPIRRALLVSAAVSSGFILVFLVIGTISRLFTQWIELNAKYAGLLIGIALVVMGLAMLAGWKPSFVTPTISGERDRSLRAMFIFGIAYAVASIGCTIGFLTTAIFGSIGLHGFVSGVMSIVLYGMGMGLLVSTLTVTLAVAKGGLLRVLKNGLRYIDKLASGFIVLTGLYLTWYWYVAVSERSSAGNVTQNVEGWQSSVATFLQGQGSWRLGFVFFVVVGGAIAFNQLRTRTSKSS</sequence>
<keyword evidence="1" id="KW-1133">Transmembrane helix</keyword>
<dbReference type="PANTHER" id="PTHR31272">
    <property type="entry name" value="CYTOCHROME C-TYPE BIOGENESIS PROTEIN HI_1454-RELATED"/>
    <property type="match status" value="1"/>
</dbReference>
<gene>
    <name evidence="2" type="ORF">ABR75_08165</name>
</gene>
<evidence type="ECO:0000256" key="1">
    <source>
        <dbReference type="SAM" id="Phobius"/>
    </source>
</evidence>
<feature type="transmembrane region" description="Helical" evidence="1">
    <location>
        <begin position="261"/>
        <end position="280"/>
    </location>
</feature>
<feature type="transmembrane region" description="Helical" evidence="1">
    <location>
        <begin position="172"/>
        <end position="195"/>
    </location>
</feature>